<dbReference type="AlphaFoldDB" id="A0AAV4JTB7"/>
<comment type="caution">
    <text evidence="3">The sequence shown here is derived from an EMBL/GenBank/DDBJ whole genome shotgun (WGS) entry which is preliminary data.</text>
</comment>
<keyword evidence="3" id="KW-0378">Hydrolase</keyword>
<feature type="domain" description="ERAP1-like C-terminal" evidence="2">
    <location>
        <begin position="185"/>
        <end position="301"/>
    </location>
</feature>
<evidence type="ECO:0000259" key="2">
    <source>
        <dbReference type="Pfam" id="PF11838"/>
    </source>
</evidence>
<comment type="similarity">
    <text evidence="1">Belongs to the peptidase M1 family.</text>
</comment>
<dbReference type="GO" id="GO:0008270">
    <property type="term" value="F:zinc ion binding"/>
    <property type="evidence" value="ECO:0007669"/>
    <property type="project" value="TreeGrafter"/>
</dbReference>
<feature type="domain" description="ERAP1-like C-terminal" evidence="2">
    <location>
        <begin position="56"/>
        <end position="139"/>
    </location>
</feature>
<dbReference type="PANTHER" id="PTHR11533:SF299">
    <property type="entry name" value="AMINOPEPTIDASE"/>
    <property type="match status" value="1"/>
</dbReference>
<dbReference type="EMBL" id="BMAT01010388">
    <property type="protein sequence ID" value="GFS26024.1"/>
    <property type="molecule type" value="Genomic_DNA"/>
</dbReference>
<evidence type="ECO:0000313" key="3">
    <source>
        <dbReference type="EMBL" id="GFS26024.1"/>
    </source>
</evidence>
<gene>
    <name evidence="3" type="ORF">ElyMa_005200400</name>
</gene>
<organism evidence="3 4">
    <name type="scientific">Elysia marginata</name>
    <dbReference type="NCBI Taxonomy" id="1093978"/>
    <lineage>
        <taxon>Eukaryota</taxon>
        <taxon>Metazoa</taxon>
        <taxon>Spiralia</taxon>
        <taxon>Lophotrochozoa</taxon>
        <taxon>Mollusca</taxon>
        <taxon>Gastropoda</taxon>
        <taxon>Heterobranchia</taxon>
        <taxon>Euthyneura</taxon>
        <taxon>Panpulmonata</taxon>
        <taxon>Sacoglossa</taxon>
        <taxon>Placobranchoidea</taxon>
        <taxon>Plakobranchidae</taxon>
        <taxon>Elysia</taxon>
    </lineage>
</organism>
<dbReference type="InterPro" id="IPR024571">
    <property type="entry name" value="ERAP1-like_C_dom"/>
</dbReference>
<keyword evidence="3" id="KW-0031">Aminopeptidase</keyword>
<dbReference type="GO" id="GO:0043171">
    <property type="term" value="P:peptide catabolic process"/>
    <property type="evidence" value="ECO:0007669"/>
    <property type="project" value="TreeGrafter"/>
</dbReference>
<dbReference type="GO" id="GO:0042277">
    <property type="term" value="F:peptide binding"/>
    <property type="evidence" value="ECO:0007669"/>
    <property type="project" value="TreeGrafter"/>
</dbReference>
<evidence type="ECO:0000256" key="1">
    <source>
        <dbReference type="ARBA" id="ARBA00010136"/>
    </source>
</evidence>
<evidence type="ECO:0000313" key="4">
    <source>
        <dbReference type="Proteomes" id="UP000762676"/>
    </source>
</evidence>
<dbReference type="Proteomes" id="UP000762676">
    <property type="component" value="Unassembled WGS sequence"/>
</dbReference>
<protein>
    <submittedName>
        <fullName evidence="3">Aminopeptidase</fullName>
    </submittedName>
</protein>
<dbReference type="Gene3D" id="2.60.40.1910">
    <property type="match status" value="1"/>
</dbReference>
<keyword evidence="3" id="KW-0645">Protease</keyword>
<dbReference type="GO" id="GO:0070006">
    <property type="term" value="F:metalloaminopeptidase activity"/>
    <property type="evidence" value="ECO:0007669"/>
    <property type="project" value="TreeGrafter"/>
</dbReference>
<accession>A0AAV4JTB7</accession>
<dbReference type="GO" id="GO:0016020">
    <property type="term" value="C:membrane"/>
    <property type="evidence" value="ECO:0007669"/>
    <property type="project" value="TreeGrafter"/>
</dbReference>
<dbReference type="Gene3D" id="1.25.50.20">
    <property type="match status" value="1"/>
</dbReference>
<dbReference type="PANTHER" id="PTHR11533">
    <property type="entry name" value="PROTEASE M1 ZINC METALLOPROTEASE"/>
    <property type="match status" value="1"/>
</dbReference>
<reference evidence="3 4" key="1">
    <citation type="journal article" date="2021" name="Elife">
        <title>Chloroplast acquisition without the gene transfer in kleptoplastic sea slugs, Plakobranchus ocellatus.</title>
        <authorList>
            <person name="Maeda T."/>
            <person name="Takahashi S."/>
            <person name="Yoshida T."/>
            <person name="Shimamura S."/>
            <person name="Takaki Y."/>
            <person name="Nagai Y."/>
            <person name="Toyoda A."/>
            <person name="Suzuki Y."/>
            <person name="Arimoto A."/>
            <person name="Ishii H."/>
            <person name="Satoh N."/>
            <person name="Nishiyama T."/>
            <person name="Hasebe M."/>
            <person name="Maruyama T."/>
            <person name="Minagawa J."/>
            <person name="Obokata J."/>
            <person name="Shigenobu S."/>
        </authorList>
    </citation>
    <scope>NUCLEOTIDE SEQUENCE [LARGE SCALE GENOMIC DNA]</scope>
</reference>
<name>A0AAV4JTB7_9GAST</name>
<dbReference type="Pfam" id="PF11838">
    <property type="entry name" value="ERAP1_C"/>
    <property type="match status" value="2"/>
</dbReference>
<dbReference type="GO" id="GO:0005737">
    <property type="term" value="C:cytoplasm"/>
    <property type="evidence" value="ECO:0007669"/>
    <property type="project" value="TreeGrafter"/>
</dbReference>
<dbReference type="GO" id="GO:0005615">
    <property type="term" value="C:extracellular space"/>
    <property type="evidence" value="ECO:0007669"/>
    <property type="project" value="TreeGrafter"/>
</dbReference>
<dbReference type="GO" id="GO:0006508">
    <property type="term" value="P:proteolysis"/>
    <property type="evidence" value="ECO:0007669"/>
    <property type="project" value="TreeGrafter"/>
</dbReference>
<sequence length="302" mass="34714">MAWGPYNTNRNWTVPLTYTTSADPTGKRVAWIHDDGHFTLNENSSVTWIKGKVEPFGLYRVNYDTKGWQALSDLLSKDHDSLPAEQRKSLFNDAFALARSGMLDYKMLLNMTRYAERETDQSVKEEVAVGLTSIRDSLSAVISFDDNNHIVDDRATVDKYMKSLDLQPATRHDDKCSCKKSKEGIKSVYEEWLSEPQKSIASDRISDVYSYAIETNKRQDWDMLYHQSTKTRSSTNKWVMQTTLACTRDMTQLTRLLNYCLDPSKIDAVSVQTILEKVACTTGGRLLAFRFLRKNWQKLLEM</sequence>
<proteinExistence type="inferred from homology"/>
<keyword evidence="4" id="KW-1185">Reference proteome</keyword>
<dbReference type="InterPro" id="IPR050344">
    <property type="entry name" value="Peptidase_M1_aminopeptidases"/>
</dbReference>